<evidence type="ECO:0000256" key="4">
    <source>
        <dbReference type="ARBA" id="ARBA00023284"/>
    </source>
</evidence>
<name>A0A4P2QCE6_SORCE</name>
<dbReference type="PANTHER" id="PTHR42852:SF6">
    <property type="entry name" value="THIOL:DISULFIDE INTERCHANGE PROTEIN DSBE"/>
    <property type="match status" value="1"/>
</dbReference>
<dbReference type="CDD" id="cd02966">
    <property type="entry name" value="TlpA_like_family"/>
    <property type="match status" value="1"/>
</dbReference>
<evidence type="ECO:0000256" key="1">
    <source>
        <dbReference type="ARBA" id="ARBA00004196"/>
    </source>
</evidence>
<sequence>MIQAKAANKPPAVGVRGAGPGPASAASSAPAASSASAASSAPAASSASAASSAPRRRGAVLPASAVPTAAACALLVIGCGPGAMPASVRHPLAGSAAPEFHAESTAAIPVGVPGTRRTRVTVIDFWASWCASCSRTLPALDRLWRDRKADGVAVIGVNVDDSDVAAEAAAHELGATFPIVADPGQRLSATYGVAQVPLTFVVDSAGTVRWVGRDPESARRAVEVVLSEGPVGARPRSVFE</sequence>
<dbReference type="EMBL" id="CP012670">
    <property type="protein sequence ID" value="AUX26998.1"/>
    <property type="molecule type" value="Genomic_DNA"/>
</dbReference>
<dbReference type="GO" id="GO:0017004">
    <property type="term" value="P:cytochrome complex assembly"/>
    <property type="evidence" value="ECO:0007669"/>
    <property type="project" value="UniProtKB-KW"/>
</dbReference>
<dbReference type="InterPro" id="IPR000866">
    <property type="entry name" value="AhpC/TSA"/>
</dbReference>
<evidence type="ECO:0000259" key="6">
    <source>
        <dbReference type="PROSITE" id="PS51352"/>
    </source>
</evidence>
<dbReference type="InterPro" id="IPR017937">
    <property type="entry name" value="Thioredoxin_CS"/>
</dbReference>
<dbReference type="InterPro" id="IPR036249">
    <property type="entry name" value="Thioredoxin-like_sf"/>
</dbReference>
<dbReference type="OrthoDB" id="9813820at2"/>
<feature type="compositionally biased region" description="Low complexity" evidence="5">
    <location>
        <begin position="10"/>
        <end position="32"/>
    </location>
</feature>
<keyword evidence="4" id="KW-0676">Redox-active center</keyword>
<dbReference type="RefSeq" id="WP_129354981.1">
    <property type="nucleotide sequence ID" value="NZ_CP012670.1"/>
</dbReference>
<evidence type="ECO:0000313" key="7">
    <source>
        <dbReference type="EMBL" id="AUX26998.1"/>
    </source>
</evidence>
<organism evidence="7 8">
    <name type="scientific">Sorangium cellulosum</name>
    <name type="common">Polyangium cellulosum</name>
    <dbReference type="NCBI Taxonomy" id="56"/>
    <lineage>
        <taxon>Bacteria</taxon>
        <taxon>Pseudomonadati</taxon>
        <taxon>Myxococcota</taxon>
        <taxon>Polyangia</taxon>
        <taxon>Polyangiales</taxon>
        <taxon>Polyangiaceae</taxon>
        <taxon>Sorangium</taxon>
    </lineage>
</organism>
<accession>A0A4P2QCE6</accession>
<keyword evidence="3" id="KW-1015">Disulfide bond</keyword>
<dbReference type="Pfam" id="PF00578">
    <property type="entry name" value="AhpC-TSA"/>
    <property type="match status" value="1"/>
</dbReference>
<dbReference type="InterPro" id="IPR013766">
    <property type="entry name" value="Thioredoxin_domain"/>
</dbReference>
<evidence type="ECO:0000256" key="2">
    <source>
        <dbReference type="ARBA" id="ARBA00022748"/>
    </source>
</evidence>
<dbReference type="GO" id="GO:0030313">
    <property type="term" value="C:cell envelope"/>
    <property type="evidence" value="ECO:0007669"/>
    <property type="project" value="UniProtKB-SubCell"/>
</dbReference>
<dbReference type="InterPro" id="IPR050553">
    <property type="entry name" value="Thioredoxin_ResA/DsbE_sf"/>
</dbReference>
<dbReference type="PROSITE" id="PS00194">
    <property type="entry name" value="THIOREDOXIN_1"/>
    <property type="match status" value="1"/>
</dbReference>
<evidence type="ECO:0000256" key="3">
    <source>
        <dbReference type="ARBA" id="ARBA00023157"/>
    </source>
</evidence>
<dbReference type="GO" id="GO:0016209">
    <property type="term" value="F:antioxidant activity"/>
    <property type="evidence" value="ECO:0007669"/>
    <property type="project" value="InterPro"/>
</dbReference>
<dbReference type="GO" id="GO:0016491">
    <property type="term" value="F:oxidoreductase activity"/>
    <property type="evidence" value="ECO:0007669"/>
    <property type="project" value="InterPro"/>
</dbReference>
<comment type="subcellular location">
    <subcellularLocation>
        <location evidence="1">Cell envelope</location>
    </subcellularLocation>
</comment>
<dbReference type="PANTHER" id="PTHR42852">
    <property type="entry name" value="THIOL:DISULFIDE INTERCHANGE PROTEIN DSBE"/>
    <property type="match status" value="1"/>
</dbReference>
<dbReference type="SUPFAM" id="SSF52833">
    <property type="entry name" value="Thioredoxin-like"/>
    <property type="match status" value="1"/>
</dbReference>
<dbReference type="AlphaFoldDB" id="A0A4P2QCE6"/>
<dbReference type="PROSITE" id="PS51352">
    <property type="entry name" value="THIOREDOXIN_2"/>
    <property type="match status" value="1"/>
</dbReference>
<feature type="region of interest" description="Disordered" evidence="5">
    <location>
        <begin position="1"/>
        <end position="32"/>
    </location>
</feature>
<evidence type="ECO:0000256" key="5">
    <source>
        <dbReference type="SAM" id="MobiDB-lite"/>
    </source>
</evidence>
<dbReference type="Gene3D" id="3.40.30.10">
    <property type="entry name" value="Glutaredoxin"/>
    <property type="match status" value="1"/>
</dbReference>
<reference evidence="7 8" key="1">
    <citation type="submission" date="2015-09" db="EMBL/GenBank/DDBJ databases">
        <title>Sorangium comparison.</title>
        <authorList>
            <person name="Zaburannyi N."/>
            <person name="Bunk B."/>
            <person name="Overmann J."/>
            <person name="Mueller R."/>
        </authorList>
    </citation>
    <scope>NUCLEOTIDE SEQUENCE [LARGE SCALE GENOMIC DNA]</scope>
    <source>
        <strain evidence="7 8">So ceGT47</strain>
    </source>
</reference>
<keyword evidence="2" id="KW-0201">Cytochrome c-type biogenesis</keyword>
<dbReference type="Proteomes" id="UP000295781">
    <property type="component" value="Chromosome"/>
</dbReference>
<feature type="domain" description="Thioredoxin" evidence="6">
    <location>
        <begin position="91"/>
        <end position="227"/>
    </location>
</feature>
<gene>
    <name evidence="7" type="ORF">SOCEGT47_075700</name>
</gene>
<evidence type="ECO:0000313" key="8">
    <source>
        <dbReference type="Proteomes" id="UP000295781"/>
    </source>
</evidence>
<protein>
    <recommendedName>
        <fullName evidence="6">Thioredoxin domain-containing protein</fullName>
    </recommendedName>
</protein>
<proteinExistence type="predicted"/>